<keyword evidence="5" id="KW-0479">Metal-binding</keyword>
<keyword evidence="10" id="KW-0238">DNA-binding</keyword>
<comment type="similarity">
    <text evidence="3">Belongs to the EGR C2H2-type zinc-finger protein family.</text>
</comment>
<evidence type="ECO:0000256" key="15">
    <source>
        <dbReference type="SAM" id="MobiDB-lite"/>
    </source>
</evidence>
<keyword evidence="13" id="KW-0539">Nucleus</keyword>
<keyword evidence="7" id="KW-0862">Zinc</keyword>
<evidence type="ECO:0000313" key="18">
    <source>
        <dbReference type="RefSeq" id="XP_022250889.1"/>
    </source>
</evidence>
<evidence type="ECO:0000256" key="3">
    <source>
        <dbReference type="ARBA" id="ARBA00005682"/>
    </source>
</evidence>
<dbReference type="PANTHER" id="PTHR23235:SF42">
    <property type="entry name" value="EARLY GROWTH RESPONSE PROTEIN 1"/>
    <property type="match status" value="1"/>
</dbReference>
<dbReference type="PROSITE" id="PS50157">
    <property type="entry name" value="ZINC_FINGER_C2H2_2"/>
    <property type="match status" value="3"/>
</dbReference>
<evidence type="ECO:0000256" key="2">
    <source>
        <dbReference type="ARBA" id="ARBA00004496"/>
    </source>
</evidence>
<name>A0ABM1T4T3_LIMPO</name>
<evidence type="ECO:0000256" key="13">
    <source>
        <dbReference type="ARBA" id="ARBA00023242"/>
    </source>
</evidence>
<keyword evidence="9" id="KW-0090">Biological rhythms</keyword>
<feature type="compositionally biased region" description="Low complexity" evidence="15">
    <location>
        <begin position="178"/>
        <end position="195"/>
    </location>
</feature>
<evidence type="ECO:0000256" key="9">
    <source>
        <dbReference type="ARBA" id="ARBA00023108"/>
    </source>
</evidence>
<organism evidence="17 18">
    <name type="scientific">Limulus polyphemus</name>
    <name type="common">Atlantic horseshoe crab</name>
    <dbReference type="NCBI Taxonomy" id="6850"/>
    <lineage>
        <taxon>Eukaryota</taxon>
        <taxon>Metazoa</taxon>
        <taxon>Ecdysozoa</taxon>
        <taxon>Arthropoda</taxon>
        <taxon>Chelicerata</taxon>
        <taxon>Merostomata</taxon>
        <taxon>Xiphosura</taxon>
        <taxon>Limulidae</taxon>
        <taxon>Limulus</taxon>
    </lineage>
</organism>
<keyword evidence="11" id="KW-0010">Activator</keyword>
<evidence type="ECO:0000313" key="17">
    <source>
        <dbReference type="Proteomes" id="UP000694941"/>
    </source>
</evidence>
<feature type="compositionally biased region" description="Polar residues" evidence="15">
    <location>
        <begin position="108"/>
        <end position="125"/>
    </location>
</feature>
<dbReference type="Proteomes" id="UP000694941">
    <property type="component" value="Unplaced"/>
</dbReference>
<feature type="region of interest" description="Disordered" evidence="15">
    <location>
        <begin position="173"/>
        <end position="195"/>
    </location>
</feature>
<feature type="compositionally biased region" description="Low complexity" evidence="15">
    <location>
        <begin position="126"/>
        <end position="140"/>
    </location>
</feature>
<keyword evidence="8" id="KW-0805">Transcription regulation</keyword>
<keyword evidence="6 14" id="KW-0863">Zinc-finger</keyword>
<dbReference type="Gene3D" id="3.30.160.60">
    <property type="entry name" value="Classic Zinc Finger"/>
    <property type="match status" value="3"/>
</dbReference>
<evidence type="ECO:0000256" key="5">
    <source>
        <dbReference type="ARBA" id="ARBA00022723"/>
    </source>
</evidence>
<feature type="domain" description="C2H2-type" evidence="16">
    <location>
        <begin position="427"/>
        <end position="454"/>
    </location>
</feature>
<dbReference type="PANTHER" id="PTHR23235">
    <property type="entry name" value="KRUEPPEL-LIKE TRANSCRIPTION FACTOR"/>
    <property type="match status" value="1"/>
</dbReference>
<dbReference type="InterPro" id="IPR036236">
    <property type="entry name" value="Znf_C2H2_sf"/>
</dbReference>
<dbReference type="InterPro" id="IPR013087">
    <property type="entry name" value="Znf_C2H2_type"/>
</dbReference>
<reference evidence="18" key="1">
    <citation type="submission" date="2025-08" db="UniProtKB">
        <authorList>
            <consortium name="RefSeq"/>
        </authorList>
    </citation>
    <scope>IDENTIFICATION</scope>
    <source>
        <tissue evidence="18">Muscle</tissue>
    </source>
</reference>
<comment type="subcellular location">
    <subcellularLocation>
        <location evidence="2">Cytoplasm</location>
    </subcellularLocation>
    <subcellularLocation>
        <location evidence="1">Nucleus</location>
    </subcellularLocation>
</comment>
<keyword evidence="4" id="KW-0963">Cytoplasm</keyword>
<dbReference type="SUPFAM" id="SSF57667">
    <property type="entry name" value="beta-beta-alpha zinc fingers"/>
    <property type="match status" value="2"/>
</dbReference>
<evidence type="ECO:0000256" key="7">
    <source>
        <dbReference type="ARBA" id="ARBA00022833"/>
    </source>
</evidence>
<accession>A0ABM1T4T3</accession>
<sequence length="459" mass="51211">MVMDAIDTLYRTVLNDNGFNQNFDKSYFLPFLNTYQLDSVETEAGTDSPQILSNEVMPDTIDGTPNTPMYTSNHSNYLISEKQALHCLSTSAVAKGAFTMKPDKGMFPSSSPQQTGLSQRFTYRRSTSSATSSTQTDSQGQVGGWMELEKTSDFTPLLNILCQSTVLPVSPPTPPAPVLGAPSPASSHFSTSSSSSTFETTETMIQEHFFVSSPNQQELLQFDSGGEGFTMRQSPEYSSCTGSEKNVAAIVAATDGMSPQTMLFHQGMELSSSSGQKYHWGTIGFNMHDYGTFQSKMNSSTVVPKQELIPVYRILSGHGLAEYNQSTSKGHEILNQAYEASSVPFKLIPLKQRKYPNRPSKTPVHERPYACPIDACDRRFSRSDELNRHIRIHTGLRPFQCRICVRSFSRSDHLTTHIRTHTGEKPFSCDMCSRRFARSDEKKRHTKVHLKLKRPVTQD</sequence>
<evidence type="ECO:0000256" key="12">
    <source>
        <dbReference type="ARBA" id="ARBA00023163"/>
    </source>
</evidence>
<keyword evidence="12" id="KW-0804">Transcription</keyword>
<evidence type="ECO:0000256" key="11">
    <source>
        <dbReference type="ARBA" id="ARBA00023159"/>
    </source>
</evidence>
<dbReference type="RefSeq" id="XP_022250889.1">
    <property type="nucleotide sequence ID" value="XM_022395181.1"/>
</dbReference>
<protein>
    <submittedName>
        <fullName evidence="18">Early growth response protein 1-like isoform X1</fullName>
    </submittedName>
</protein>
<feature type="domain" description="C2H2-type" evidence="16">
    <location>
        <begin position="399"/>
        <end position="426"/>
    </location>
</feature>
<dbReference type="SMART" id="SM00355">
    <property type="entry name" value="ZnF_C2H2"/>
    <property type="match status" value="3"/>
</dbReference>
<gene>
    <name evidence="18" type="primary">LOC106467070</name>
</gene>
<dbReference type="PROSITE" id="PS00028">
    <property type="entry name" value="ZINC_FINGER_C2H2_1"/>
    <property type="match status" value="3"/>
</dbReference>
<evidence type="ECO:0000259" key="16">
    <source>
        <dbReference type="PROSITE" id="PS50157"/>
    </source>
</evidence>
<dbReference type="GeneID" id="106467070"/>
<evidence type="ECO:0000256" key="6">
    <source>
        <dbReference type="ARBA" id="ARBA00022771"/>
    </source>
</evidence>
<evidence type="ECO:0000256" key="8">
    <source>
        <dbReference type="ARBA" id="ARBA00023015"/>
    </source>
</evidence>
<keyword evidence="17" id="KW-1185">Reference proteome</keyword>
<dbReference type="Pfam" id="PF00096">
    <property type="entry name" value="zf-C2H2"/>
    <property type="match status" value="2"/>
</dbReference>
<evidence type="ECO:0000256" key="1">
    <source>
        <dbReference type="ARBA" id="ARBA00004123"/>
    </source>
</evidence>
<evidence type="ECO:0000256" key="4">
    <source>
        <dbReference type="ARBA" id="ARBA00022490"/>
    </source>
</evidence>
<evidence type="ECO:0000256" key="10">
    <source>
        <dbReference type="ARBA" id="ARBA00023125"/>
    </source>
</evidence>
<proteinExistence type="inferred from homology"/>
<feature type="region of interest" description="Disordered" evidence="15">
    <location>
        <begin position="105"/>
        <end position="143"/>
    </location>
</feature>
<evidence type="ECO:0000256" key="14">
    <source>
        <dbReference type="PROSITE-ProRule" id="PRU00042"/>
    </source>
</evidence>
<feature type="domain" description="C2H2-type" evidence="16">
    <location>
        <begin position="369"/>
        <end position="398"/>
    </location>
</feature>